<evidence type="ECO:0000256" key="18">
    <source>
        <dbReference type="SAM" id="Phobius"/>
    </source>
</evidence>
<evidence type="ECO:0000256" key="12">
    <source>
        <dbReference type="ARBA" id="ARBA00023014"/>
    </source>
</evidence>
<keyword evidence="7" id="KW-0808">Transferase</keyword>
<evidence type="ECO:0000256" key="13">
    <source>
        <dbReference type="ARBA" id="ARBA00023098"/>
    </source>
</evidence>
<evidence type="ECO:0000259" key="19">
    <source>
        <dbReference type="PROSITE" id="PS51085"/>
    </source>
</evidence>
<reference evidence="20" key="1">
    <citation type="submission" date="2019-12" db="EMBL/GenBank/DDBJ databases">
        <title>Genome sequence of Babesia ovis.</title>
        <authorList>
            <person name="Yamagishi J."/>
            <person name="Sevinc F."/>
            <person name="Xuan X."/>
        </authorList>
    </citation>
    <scope>NUCLEOTIDE SEQUENCE</scope>
    <source>
        <strain evidence="20">Selcuk</strain>
    </source>
</reference>
<evidence type="ECO:0000256" key="17">
    <source>
        <dbReference type="RuleBase" id="RU364001"/>
    </source>
</evidence>
<evidence type="ECO:0000313" key="20">
    <source>
        <dbReference type="EMBL" id="GFE54804.1"/>
    </source>
</evidence>
<evidence type="ECO:0000256" key="14">
    <source>
        <dbReference type="ARBA" id="ARBA00023136"/>
    </source>
</evidence>
<dbReference type="GO" id="GO:0009055">
    <property type="term" value="F:electron transfer activity"/>
    <property type="evidence" value="ECO:0007669"/>
    <property type="project" value="InterPro"/>
</dbReference>
<sequence length="238" mass="26259">MFGKTPLISLSPNKTLEGFIGAFFSTSLIIAVTSPILINIRPMICTANNFDFTPFAWMKNTCEPEGIYKLKTYVMPNWASNILGVKEVLYKPCFVHVMILTLFASLFAPFGGFFASGFKRALKIKDFSDTIPGHGVRPSTLHYSIKLITPEGEKVVDCDPDEYILEGAERAGLDLPYSCRSGSCSTCTAKVVSGEVDNTDQNYLTDEQMAKGYCLLCTCCPKSDCTIETHKEGDVHDQ</sequence>
<dbReference type="CDD" id="cd00207">
    <property type="entry name" value="fer2"/>
    <property type="match status" value="1"/>
</dbReference>
<proteinExistence type="inferred from homology"/>
<evidence type="ECO:0000256" key="10">
    <source>
        <dbReference type="ARBA" id="ARBA00022714"/>
    </source>
</evidence>
<dbReference type="GO" id="GO:0005789">
    <property type="term" value="C:endoplasmic reticulum membrane"/>
    <property type="evidence" value="ECO:0007669"/>
    <property type="project" value="TreeGrafter"/>
</dbReference>
<feature type="transmembrane region" description="Helical" evidence="18">
    <location>
        <begin position="94"/>
        <end position="115"/>
    </location>
</feature>
<evidence type="ECO:0000256" key="11">
    <source>
        <dbReference type="ARBA" id="ARBA00022989"/>
    </source>
</evidence>
<comment type="pathway">
    <text evidence="3">Phospholipid metabolism; CDP-diacylglycerol biosynthesis; CDP-diacylglycerol from sn-glycerol 3-phosphate: step 3/3.</text>
</comment>
<dbReference type="PROSITE" id="PS00197">
    <property type="entry name" value="2FE2S_FER_1"/>
    <property type="match status" value="1"/>
</dbReference>
<keyword evidence="12 17" id="KW-0411">Iron-sulfur</keyword>
<keyword evidence="16" id="KW-1208">Phospholipid metabolism</keyword>
<accession>A0A9W5TEL0</accession>
<protein>
    <recommendedName>
        <fullName evidence="17">Ferredoxin</fullName>
    </recommendedName>
</protein>
<evidence type="ECO:0000256" key="6">
    <source>
        <dbReference type="ARBA" id="ARBA00022516"/>
    </source>
</evidence>
<keyword evidence="17" id="KW-0408">Iron</keyword>
<comment type="subcellular location">
    <subcellularLocation>
        <location evidence="2">Membrane</location>
        <topology evidence="2">Multi-pass membrane protein</topology>
    </subcellularLocation>
</comment>
<evidence type="ECO:0000256" key="9">
    <source>
        <dbReference type="ARBA" id="ARBA00022695"/>
    </source>
</evidence>
<comment type="cofactor">
    <cofactor evidence="17">
        <name>[2Fe-2S] cluster</name>
        <dbReference type="ChEBI" id="CHEBI:190135"/>
    </cofactor>
    <text evidence="17">Binds 1 [2Fe-2S] cluster.</text>
</comment>
<dbReference type="PROSITE" id="PS51085">
    <property type="entry name" value="2FE2S_FER_2"/>
    <property type="match status" value="1"/>
</dbReference>
<comment type="pathway">
    <text evidence="4">Lipid metabolism.</text>
</comment>
<dbReference type="GO" id="GO:0022900">
    <property type="term" value="P:electron transport chain"/>
    <property type="evidence" value="ECO:0007669"/>
    <property type="project" value="InterPro"/>
</dbReference>
<evidence type="ECO:0000256" key="2">
    <source>
        <dbReference type="ARBA" id="ARBA00004141"/>
    </source>
</evidence>
<organism evidence="20 21">
    <name type="scientific">Babesia ovis</name>
    <dbReference type="NCBI Taxonomy" id="5869"/>
    <lineage>
        <taxon>Eukaryota</taxon>
        <taxon>Sar</taxon>
        <taxon>Alveolata</taxon>
        <taxon>Apicomplexa</taxon>
        <taxon>Aconoidasida</taxon>
        <taxon>Piroplasmida</taxon>
        <taxon>Babesiidae</taxon>
        <taxon>Babesia</taxon>
    </lineage>
</organism>
<dbReference type="GO" id="GO:0004605">
    <property type="term" value="F:phosphatidate cytidylyltransferase activity"/>
    <property type="evidence" value="ECO:0007669"/>
    <property type="project" value="UniProtKB-EC"/>
</dbReference>
<dbReference type="SUPFAM" id="SSF54292">
    <property type="entry name" value="2Fe-2S ferredoxin-like"/>
    <property type="match status" value="1"/>
</dbReference>
<keyword evidence="6" id="KW-0444">Lipid biosynthesis</keyword>
<dbReference type="InterPro" id="IPR036010">
    <property type="entry name" value="2Fe-2S_ferredoxin-like_sf"/>
</dbReference>
<keyword evidence="17" id="KW-0249">Electron transport</keyword>
<dbReference type="Gene3D" id="3.10.20.30">
    <property type="match status" value="1"/>
</dbReference>
<dbReference type="InterPro" id="IPR001041">
    <property type="entry name" value="2Fe-2S_ferredoxin-type"/>
</dbReference>
<evidence type="ECO:0000256" key="7">
    <source>
        <dbReference type="ARBA" id="ARBA00022679"/>
    </source>
</evidence>
<dbReference type="InterPro" id="IPR010241">
    <property type="entry name" value="Fd_pln"/>
</dbReference>
<gene>
    <name evidence="20" type="ORF">BaOVIS_022080</name>
</gene>
<dbReference type="NCBIfam" id="TIGR02008">
    <property type="entry name" value="fdx_plant"/>
    <property type="match status" value="1"/>
</dbReference>
<dbReference type="AlphaFoldDB" id="A0A9W5TEL0"/>
<dbReference type="EMBL" id="BLIY01000017">
    <property type="protein sequence ID" value="GFE54804.1"/>
    <property type="molecule type" value="Genomic_DNA"/>
</dbReference>
<keyword evidence="13" id="KW-0443">Lipid metabolism</keyword>
<dbReference type="InterPro" id="IPR012675">
    <property type="entry name" value="Beta-grasp_dom_sf"/>
</dbReference>
<evidence type="ECO:0000256" key="15">
    <source>
        <dbReference type="ARBA" id="ARBA00023209"/>
    </source>
</evidence>
<dbReference type="InterPro" id="IPR016720">
    <property type="entry name" value="PC_Trfase_euk"/>
</dbReference>
<keyword evidence="17" id="KW-0479">Metal-binding</keyword>
<keyword evidence="14 18" id="KW-0472">Membrane</keyword>
<feature type="transmembrane region" description="Helical" evidence="18">
    <location>
        <begin position="20"/>
        <end position="40"/>
    </location>
</feature>
<keyword evidence="15" id="KW-0594">Phospholipid biosynthesis</keyword>
<evidence type="ECO:0000256" key="8">
    <source>
        <dbReference type="ARBA" id="ARBA00022692"/>
    </source>
</evidence>
<dbReference type="OrthoDB" id="1885901at2759"/>
<keyword evidence="21" id="KW-1185">Reference proteome</keyword>
<dbReference type="GO" id="GO:0051537">
    <property type="term" value="F:2 iron, 2 sulfur cluster binding"/>
    <property type="evidence" value="ECO:0007669"/>
    <property type="project" value="UniProtKB-KW"/>
</dbReference>
<evidence type="ECO:0000256" key="16">
    <source>
        <dbReference type="ARBA" id="ARBA00023264"/>
    </source>
</evidence>
<comment type="similarity">
    <text evidence="5">Belongs to the CDS family.</text>
</comment>
<name>A0A9W5TEL0_BABOV</name>
<dbReference type="GO" id="GO:0008654">
    <property type="term" value="P:phospholipid biosynthetic process"/>
    <property type="evidence" value="ECO:0007669"/>
    <property type="project" value="UniProtKB-KW"/>
</dbReference>
<dbReference type="Pfam" id="PF00111">
    <property type="entry name" value="Fer2"/>
    <property type="match status" value="1"/>
</dbReference>
<keyword evidence="11 18" id="KW-1133">Transmembrane helix</keyword>
<dbReference type="GO" id="GO:0046872">
    <property type="term" value="F:metal ion binding"/>
    <property type="evidence" value="ECO:0007669"/>
    <property type="project" value="UniProtKB-KW"/>
</dbReference>
<comment type="caution">
    <text evidence="20">The sequence shown here is derived from an EMBL/GenBank/DDBJ whole genome shotgun (WGS) entry which is preliminary data.</text>
</comment>
<keyword evidence="10 17" id="KW-0001">2Fe-2S</keyword>
<evidence type="ECO:0000256" key="3">
    <source>
        <dbReference type="ARBA" id="ARBA00005119"/>
    </source>
</evidence>
<comment type="function">
    <text evidence="17">Ferredoxins are iron-sulfur proteins that transfer electrons in a wide variety of metabolic reactions.</text>
</comment>
<keyword evidence="9" id="KW-0548">Nucleotidyltransferase</keyword>
<keyword evidence="17" id="KW-0813">Transport</keyword>
<comment type="similarity">
    <text evidence="17">Belongs to the 2Fe2S plant-type ferredoxin family.</text>
</comment>
<dbReference type="PANTHER" id="PTHR13773:SF8">
    <property type="entry name" value="PHOSPHATIDATE CYTIDYLYLTRANSFERASE, PHOTORECEPTOR-SPECIFIC"/>
    <property type="match status" value="1"/>
</dbReference>
<evidence type="ECO:0000256" key="1">
    <source>
        <dbReference type="ARBA" id="ARBA00001698"/>
    </source>
</evidence>
<evidence type="ECO:0000313" key="21">
    <source>
        <dbReference type="Proteomes" id="UP001057455"/>
    </source>
</evidence>
<dbReference type="Proteomes" id="UP001057455">
    <property type="component" value="Unassembled WGS sequence"/>
</dbReference>
<evidence type="ECO:0000256" key="5">
    <source>
        <dbReference type="ARBA" id="ARBA00010185"/>
    </source>
</evidence>
<evidence type="ECO:0000256" key="4">
    <source>
        <dbReference type="ARBA" id="ARBA00005189"/>
    </source>
</evidence>
<feature type="domain" description="2Fe-2S ferredoxin-type" evidence="19">
    <location>
        <begin position="143"/>
        <end position="233"/>
    </location>
</feature>
<comment type="catalytic activity">
    <reaction evidence="1">
        <text>a 1,2-diacyl-sn-glycero-3-phosphate + CTP + H(+) = a CDP-1,2-diacyl-sn-glycerol + diphosphate</text>
        <dbReference type="Rhea" id="RHEA:16229"/>
        <dbReference type="ChEBI" id="CHEBI:15378"/>
        <dbReference type="ChEBI" id="CHEBI:33019"/>
        <dbReference type="ChEBI" id="CHEBI:37563"/>
        <dbReference type="ChEBI" id="CHEBI:58332"/>
        <dbReference type="ChEBI" id="CHEBI:58608"/>
        <dbReference type="EC" id="2.7.7.41"/>
    </reaction>
</comment>
<keyword evidence="8 18" id="KW-0812">Transmembrane</keyword>
<dbReference type="Pfam" id="PF01148">
    <property type="entry name" value="CTP_transf_1"/>
    <property type="match status" value="1"/>
</dbReference>
<dbReference type="PANTHER" id="PTHR13773">
    <property type="entry name" value="PHOSPHATIDATE CYTIDYLYLTRANSFERASE"/>
    <property type="match status" value="1"/>
</dbReference>
<dbReference type="InterPro" id="IPR006058">
    <property type="entry name" value="2Fe2S_fd_BS"/>
</dbReference>